<organism evidence="1">
    <name type="scientific">Pseudomonas phage Touem01</name>
    <dbReference type="NCBI Taxonomy" id="3138548"/>
    <lineage>
        <taxon>Viruses</taxon>
    </lineage>
</organism>
<dbReference type="EMBL" id="PP179325">
    <property type="protein sequence ID" value="XAI70582.1"/>
    <property type="molecule type" value="Genomic_DNA"/>
</dbReference>
<protein>
    <submittedName>
        <fullName evidence="1">Uncharacterized protein</fullName>
    </submittedName>
</protein>
<name>A0AAU6W1Z6_9VIRU</name>
<evidence type="ECO:0000313" key="1">
    <source>
        <dbReference type="EMBL" id="XAI70582.1"/>
    </source>
</evidence>
<sequence>MKRIALAFILCASFGTAAADSSSCYTINDADARSYCLAKTRHDTSACYTIQRADLRSMCLAEIQH</sequence>
<accession>A0AAU6W1Z6</accession>
<reference evidence="1" key="1">
    <citation type="journal article" date="2024" name="J. Gen. Virol.">
        <title>Novel phages of Pseudomonas syringae unveil numerous potential auxiliary metabolic genes.</title>
        <authorList>
            <person name="Feltin C."/>
            <person name="Garneau J.R."/>
            <person name="Morris C.E."/>
            <person name="Berard A."/>
            <person name="Torres-Barcelo C."/>
        </authorList>
    </citation>
    <scope>NUCLEOTIDE SEQUENCE</scope>
</reference>
<proteinExistence type="predicted"/>
<gene>
    <name evidence="1" type="ORF">Touem01_00053</name>
</gene>